<organism evidence="2 3">
    <name type="scientific">Favolaschia claudopus</name>
    <dbReference type="NCBI Taxonomy" id="2862362"/>
    <lineage>
        <taxon>Eukaryota</taxon>
        <taxon>Fungi</taxon>
        <taxon>Dikarya</taxon>
        <taxon>Basidiomycota</taxon>
        <taxon>Agaricomycotina</taxon>
        <taxon>Agaricomycetes</taxon>
        <taxon>Agaricomycetidae</taxon>
        <taxon>Agaricales</taxon>
        <taxon>Marasmiineae</taxon>
        <taxon>Mycenaceae</taxon>
        <taxon>Favolaschia</taxon>
    </lineage>
</organism>
<dbReference type="SMART" id="SM00829">
    <property type="entry name" value="PKS_ER"/>
    <property type="match status" value="1"/>
</dbReference>
<dbReference type="SUPFAM" id="SSF51735">
    <property type="entry name" value="NAD(P)-binding Rossmann-fold domains"/>
    <property type="match status" value="1"/>
</dbReference>
<gene>
    <name evidence="2" type="ORF">R3P38DRAFT_1509026</name>
</gene>
<dbReference type="PANTHER" id="PTHR45033">
    <property type="match status" value="1"/>
</dbReference>
<dbReference type="InterPro" id="IPR052711">
    <property type="entry name" value="Zinc_ADH-like"/>
</dbReference>
<evidence type="ECO:0000313" key="2">
    <source>
        <dbReference type="EMBL" id="KAK7013271.1"/>
    </source>
</evidence>
<dbReference type="InterPro" id="IPR013149">
    <property type="entry name" value="ADH-like_C"/>
</dbReference>
<evidence type="ECO:0000313" key="3">
    <source>
        <dbReference type="Proteomes" id="UP001362999"/>
    </source>
</evidence>
<name>A0AAW0AMG4_9AGAR</name>
<dbReference type="PANTHER" id="PTHR45033:SF2">
    <property type="entry name" value="ZINC-TYPE ALCOHOL DEHYDROGENASE-LIKE PROTEIN C1773.06C"/>
    <property type="match status" value="1"/>
</dbReference>
<protein>
    <submittedName>
        <fullName evidence="2">Alcohol dehydrogenase superfamily protein</fullName>
    </submittedName>
</protein>
<dbReference type="Gene3D" id="3.40.50.720">
    <property type="entry name" value="NAD(P)-binding Rossmann-like Domain"/>
    <property type="match status" value="1"/>
</dbReference>
<reference evidence="2 3" key="1">
    <citation type="journal article" date="2024" name="J Genomics">
        <title>Draft genome sequencing and assembly of Favolaschia claudopus CIRM-BRFM 2984 isolated from oak limbs.</title>
        <authorList>
            <person name="Navarro D."/>
            <person name="Drula E."/>
            <person name="Chaduli D."/>
            <person name="Cazenave R."/>
            <person name="Ahrendt S."/>
            <person name="Wang J."/>
            <person name="Lipzen A."/>
            <person name="Daum C."/>
            <person name="Barry K."/>
            <person name="Grigoriev I.V."/>
            <person name="Favel A."/>
            <person name="Rosso M.N."/>
            <person name="Martin F."/>
        </authorList>
    </citation>
    <scope>NUCLEOTIDE SEQUENCE [LARGE SCALE GENOMIC DNA]</scope>
    <source>
        <strain evidence="2 3">CIRM-BRFM 2984</strain>
    </source>
</reference>
<dbReference type="InterPro" id="IPR020843">
    <property type="entry name" value="ER"/>
</dbReference>
<dbReference type="GO" id="GO:0016491">
    <property type="term" value="F:oxidoreductase activity"/>
    <property type="evidence" value="ECO:0007669"/>
    <property type="project" value="InterPro"/>
</dbReference>
<proteinExistence type="predicted"/>
<dbReference type="CDD" id="cd08276">
    <property type="entry name" value="MDR7"/>
    <property type="match status" value="1"/>
</dbReference>
<keyword evidence="3" id="KW-1185">Reference proteome</keyword>
<dbReference type="Pfam" id="PF00107">
    <property type="entry name" value="ADH_zinc_N"/>
    <property type="match status" value="1"/>
</dbReference>
<dbReference type="InterPro" id="IPR013154">
    <property type="entry name" value="ADH-like_N"/>
</dbReference>
<dbReference type="Pfam" id="PF08240">
    <property type="entry name" value="ADH_N"/>
    <property type="match status" value="1"/>
</dbReference>
<feature type="domain" description="Enoyl reductase (ER)" evidence="1">
    <location>
        <begin position="16"/>
        <end position="340"/>
    </location>
</feature>
<dbReference type="EMBL" id="JAWWNJ010000060">
    <property type="protein sequence ID" value="KAK7013271.1"/>
    <property type="molecule type" value="Genomic_DNA"/>
</dbReference>
<dbReference type="InterPro" id="IPR011032">
    <property type="entry name" value="GroES-like_sf"/>
</dbReference>
<evidence type="ECO:0000259" key="1">
    <source>
        <dbReference type="SMART" id="SM00829"/>
    </source>
</evidence>
<dbReference type="SUPFAM" id="SSF50129">
    <property type="entry name" value="GroES-like"/>
    <property type="match status" value="1"/>
</dbReference>
<dbReference type="Gene3D" id="3.90.180.10">
    <property type="entry name" value="Medium-chain alcohol dehydrogenases, catalytic domain"/>
    <property type="match status" value="1"/>
</dbReference>
<accession>A0AAW0AMG4</accession>
<dbReference type="InterPro" id="IPR036291">
    <property type="entry name" value="NAD(P)-bd_dom_sf"/>
</dbReference>
<sequence>MSLPTTTRQWFFPKRDSYRDLTLGEAPLPSTPSPNEVLVKIYAVSLQFRDLMLSKPGYPGLIQPRLVPCSDMAGEVLAVGQGVKQWKIGDRVSANLFLDKTDEELTPAIAASALGGPVHGVLTEFRAFPAHSLVAIPEHLSYEEASTLPCAALTAYAALSSLKAGDTILVIGTGGVSIFALRFAIASGASVIALSSSDQKLEVVKSLGAKHIINYNTTPRWDEEVLKLTRGFGVDLVVEVTGNTTMERSVASVKMGGHIAIVGRLASGPTVDLILPAIRKALNIHGIYGGSVKQFKQMNRLITANPESTRPVIDKVFAFDEVHAAYAHLESQAHVGKVVIRVAE</sequence>
<dbReference type="AlphaFoldDB" id="A0AAW0AMG4"/>
<dbReference type="Proteomes" id="UP001362999">
    <property type="component" value="Unassembled WGS sequence"/>
</dbReference>
<comment type="caution">
    <text evidence="2">The sequence shown here is derived from an EMBL/GenBank/DDBJ whole genome shotgun (WGS) entry which is preliminary data.</text>
</comment>